<proteinExistence type="predicted"/>
<evidence type="ECO:0008006" key="3">
    <source>
        <dbReference type="Google" id="ProtNLM"/>
    </source>
</evidence>
<comment type="caution">
    <text evidence="1">The sequence shown here is derived from an EMBL/GenBank/DDBJ whole genome shotgun (WGS) entry which is preliminary data.</text>
</comment>
<dbReference type="Proteomes" id="UP001303046">
    <property type="component" value="Unassembled WGS sequence"/>
</dbReference>
<gene>
    <name evidence="1" type="primary">Necator_chrX.g21207</name>
    <name evidence="1" type="ORF">RB195_021046</name>
</gene>
<keyword evidence="2" id="KW-1185">Reference proteome</keyword>
<dbReference type="EMBL" id="JAVFWL010000006">
    <property type="protein sequence ID" value="KAK6759185.1"/>
    <property type="molecule type" value="Genomic_DNA"/>
</dbReference>
<evidence type="ECO:0000313" key="2">
    <source>
        <dbReference type="Proteomes" id="UP001303046"/>
    </source>
</evidence>
<accession>A0ABR1E908</accession>
<evidence type="ECO:0000313" key="1">
    <source>
        <dbReference type="EMBL" id="KAK6759185.1"/>
    </source>
</evidence>
<sequence length="69" mass="7910">MAFDSTHPVLAAVLLQHSCRACRSIEQLSNSTSGTKKSRSTASTMAHQLKKRIWELSVWKFERLRYACR</sequence>
<protein>
    <recommendedName>
        <fullName evidence="3">Secreted protein</fullName>
    </recommendedName>
</protein>
<organism evidence="1 2">
    <name type="scientific">Necator americanus</name>
    <name type="common">Human hookworm</name>
    <dbReference type="NCBI Taxonomy" id="51031"/>
    <lineage>
        <taxon>Eukaryota</taxon>
        <taxon>Metazoa</taxon>
        <taxon>Ecdysozoa</taxon>
        <taxon>Nematoda</taxon>
        <taxon>Chromadorea</taxon>
        <taxon>Rhabditida</taxon>
        <taxon>Rhabditina</taxon>
        <taxon>Rhabditomorpha</taxon>
        <taxon>Strongyloidea</taxon>
        <taxon>Ancylostomatidae</taxon>
        <taxon>Bunostominae</taxon>
        <taxon>Necator</taxon>
    </lineage>
</organism>
<name>A0ABR1E908_NECAM</name>
<reference evidence="1 2" key="1">
    <citation type="submission" date="2023-08" db="EMBL/GenBank/DDBJ databases">
        <title>A Necator americanus chromosomal reference genome.</title>
        <authorList>
            <person name="Ilik V."/>
            <person name="Petrzelkova K.J."/>
            <person name="Pardy F."/>
            <person name="Fuh T."/>
            <person name="Niatou-Singa F.S."/>
            <person name="Gouil Q."/>
            <person name="Baker L."/>
            <person name="Ritchie M.E."/>
            <person name="Jex A.R."/>
            <person name="Gazzola D."/>
            <person name="Li H."/>
            <person name="Toshio Fujiwara R."/>
            <person name="Zhan B."/>
            <person name="Aroian R.V."/>
            <person name="Pafco B."/>
            <person name="Schwarz E.M."/>
        </authorList>
    </citation>
    <scope>NUCLEOTIDE SEQUENCE [LARGE SCALE GENOMIC DNA]</scope>
    <source>
        <strain evidence="1 2">Aroian</strain>
        <tissue evidence="1">Whole animal</tissue>
    </source>
</reference>